<evidence type="ECO:0000313" key="2">
    <source>
        <dbReference type="EMBL" id="MBT1702548.1"/>
    </source>
</evidence>
<gene>
    <name evidence="2" type="ORF">KK060_04605</name>
</gene>
<organism evidence="2 3">
    <name type="scientific">Chryseosolibacter indicus</name>
    <dbReference type="NCBI Taxonomy" id="2782351"/>
    <lineage>
        <taxon>Bacteria</taxon>
        <taxon>Pseudomonadati</taxon>
        <taxon>Bacteroidota</taxon>
        <taxon>Cytophagia</taxon>
        <taxon>Cytophagales</taxon>
        <taxon>Chryseotaleaceae</taxon>
        <taxon>Chryseosolibacter</taxon>
    </lineage>
</organism>
<dbReference type="Pfam" id="PF08818">
    <property type="entry name" value="DUF1801"/>
    <property type="match status" value="1"/>
</dbReference>
<dbReference type="EMBL" id="JAHESD010000006">
    <property type="protein sequence ID" value="MBT1702548.1"/>
    <property type="molecule type" value="Genomic_DNA"/>
</dbReference>
<reference evidence="2 3" key="1">
    <citation type="submission" date="2021-05" db="EMBL/GenBank/DDBJ databases">
        <title>A Polyphasic approach of four new species of the genus Ohtaekwangia: Ohtaekwangia histidinii sp. nov., Ohtaekwangia cretensis sp. nov., Ohtaekwangia indiensis sp. nov., Ohtaekwangia reichenbachii sp. nov. from diverse environment.</title>
        <authorList>
            <person name="Octaviana S."/>
        </authorList>
    </citation>
    <scope>NUCLEOTIDE SEQUENCE [LARGE SCALE GENOMIC DNA]</scope>
    <source>
        <strain evidence="2 3">PWU20</strain>
    </source>
</reference>
<sequence length="126" mass="14203">MSMKTVLAKNVDEYIDGFPEEIQKKLKDMRATIKKAAPNAEEAIKYAMPTLVLHGNLVHFAAFKNHIGFYPAPSGIDAFKKELSAYESSKGAIRFPMDAPLPHTLITKIVKFRIKENLQKAKDKKK</sequence>
<comment type="caution">
    <text evidence="2">The sequence shown here is derived from an EMBL/GenBank/DDBJ whole genome shotgun (WGS) entry which is preliminary data.</text>
</comment>
<name>A0ABS5VNE4_9BACT</name>
<keyword evidence="3" id="KW-1185">Reference proteome</keyword>
<accession>A0ABS5VNE4</accession>
<evidence type="ECO:0000259" key="1">
    <source>
        <dbReference type="Pfam" id="PF08818"/>
    </source>
</evidence>
<dbReference type="InterPro" id="IPR014922">
    <property type="entry name" value="YdhG-like"/>
</dbReference>
<evidence type="ECO:0000313" key="3">
    <source>
        <dbReference type="Proteomes" id="UP000772618"/>
    </source>
</evidence>
<proteinExistence type="predicted"/>
<feature type="domain" description="YdhG-like" evidence="1">
    <location>
        <begin position="23"/>
        <end position="114"/>
    </location>
</feature>
<dbReference type="Gene3D" id="3.90.1150.200">
    <property type="match status" value="1"/>
</dbReference>
<dbReference type="Proteomes" id="UP000772618">
    <property type="component" value="Unassembled WGS sequence"/>
</dbReference>
<dbReference type="SUPFAM" id="SSF159888">
    <property type="entry name" value="YdhG-like"/>
    <property type="match status" value="1"/>
</dbReference>
<protein>
    <submittedName>
        <fullName evidence="2">DUF1801 domain-containing protein</fullName>
    </submittedName>
</protein>